<dbReference type="AlphaFoldDB" id="A0A9D5C0E4"/>
<keyword evidence="5" id="KW-1185">Reference proteome</keyword>
<dbReference type="Pfam" id="PF25070">
    <property type="entry name" value="DUF7794"/>
    <property type="match status" value="1"/>
</dbReference>
<feature type="chain" id="PRO_5039105750" description="DUF7794 domain-containing protein" evidence="2">
    <location>
        <begin position="28"/>
        <end position="375"/>
    </location>
</feature>
<evidence type="ECO:0000256" key="1">
    <source>
        <dbReference type="SAM" id="Phobius"/>
    </source>
</evidence>
<sequence length="375" mass="40683">MDLRVIFNLILLIVASIICLEARVASSRSVVFLDASEHGFIRSYPSDDERKMSSISVEEVAATVSVLLGFAPSLSLDTESSSKLNEVLLPSPFDRPRAVFVMEVGGTEDSLLSIAHLNSLAGHTFSAKVLGSSRAEINLPGDAEVSVVPLDESISADCDALCVGRELQSLAQWLGGSLVGSIESLDGELKVPLASGTTLNLQFAKKADLKFALSAVSLVRNIKNAVEIHEDISQSSVNPAELLIGRFMGIEALKEEYGPGNVVDQGVELFQTILVKLFDLLQRSHGGKIVGVIVCDRETYPDSKAMLEVSLSPRTSRWLEEDIDVDSIREMLLVRRSLAWITGIILLVSTLIGVYLLVNMPLTRDTLLYSNVKID</sequence>
<dbReference type="OrthoDB" id="1928130at2759"/>
<accession>A0A9D5C0E4</accession>
<dbReference type="InterPro" id="IPR056696">
    <property type="entry name" value="DUF7794"/>
</dbReference>
<reference evidence="4" key="2">
    <citation type="journal article" date="2022" name="Hortic Res">
        <title>The genome of Dioscorea zingiberensis sheds light on the biosynthesis, origin and evolution of the medicinally important diosgenin saponins.</title>
        <authorList>
            <person name="Li Y."/>
            <person name="Tan C."/>
            <person name="Li Z."/>
            <person name="Guo J."/>
            <person name="Li S."/>
            <person name="Chen X."/>
            <person name="Wang C."/>
            <person name="Dai X."/>
            <person name="Yang H."/>
            <person name="Song W."/>
            <person name="Hou L."/>
            <person name="Xu J."/>
            <person name="Tong Z."/>
            <person name="Xu A."/>
            <person name="Yuan X."/>
            <person name="Wang W."/>
            <person name="Yang Q."/>
            <person name="Chen L."/>
            <person name="Sun Z."/>
            <person name="Wang K."/>
            <person name="Pan B."/>
            <person name="Chen J."/>
            <person name="Bao Y."/>
            <person name="Liu F."/>
            <person name="Qi X."/>
            <person name="Gang D.R."/>
            <person name="Wen J."/>
            <person name="Li J."/>
        </authorList>
    </citation>
    <scope>NUCLEOTIDE SEQUENCE</scope>
    <source>
        <strain evidence="4">Dzin_1.0</strain>
    </source>
</reference>
<dbReference type="PANTHER" id="PTHR37735:SF1">
    <property type="entry name" value="OS08G0567000 PROTEIN"/>
    <property type="match status" value="1"/>
</dbReference>
<comment type="caution">
    <text evidence="4">The sequence shown here is derived from an EMBL/GenBank/DDBJ whole genome shotgun (WGS) entry which is preliminary data.</text>
</comment>
<feature type="transmembrane region" description="Helical" evidence="1">
    <location>
        <begin position="338"/>
        <end position="358"/>
    </location>
</feature>
<dbReference type="EMBL" id="JAGGNH010000009">
    <property type="protein sequence ID" value="KAJ0963699.1"/>
    <property type="molecule type" value="Genomic_DNA"/>
</dbReference>
<feature type="domain" description="DUF7794" evidence="3">
    <location>
        <begin position="27"/>
        <end position="296"/>
    </location>
</feature>
<dbReference type="GO" id="GO:0012505">
    <property type="term" value="C:endomembrane system"/>
    <property type="evidence" value="ECO:0007669"/>
    <property type="project" value="TreeGrafter"/>
</dbReference>
<proteinExistence type="predicted"/>
<protein>
    <recommendedName>
        <fullName evidence="3">DUF7794 domain-containing protein</fullName>
    </recommendedName>
</protein>
<evidence type="ECO:0000256" key="2">
    <source>
        <dbReference type="SAM" id="SignalP"/>
    </source>
</evidence>
<keyword evidence="1" id="KW-0472">Membrane</keyword>
<dbReference type="PANTHER" id="PTHR37735">
    <property type="entry name" value="OS08G0567000 PROTEIN"/>
    <property type="match status" value="1"/>
</dbReference>
<reference evidence="4" key="1">
    <citation type="submission" date="2021-03" db="EMBL/GenBank/DDBJ databases">
        <authorList>
            <person name="Li Z."/>
            <person name="Yang C."/>
        </authorList>
    </citation>
    <scope>NUCLEOTIDE SEQUENCE</scope>
    <source>
        <strain evidence="4">Dzin_1.0</strain>
        <tissue evidence="4">Leaf</tissue>
    </source>
</reference>
<keyword evidence="2" id="KW-0732">Signal</keyword>
<gene>
    <name evidence="4" type="ORF">J5N97_028821</name>
</gene>
<evidence type="ECO:0000313" key="5">
    <source>
        <dbReference type="Proteomes" id="UP001085076"/>
    </source>
</evidence>
<feature type="signal peptide" evidence="2">
    <location>
        <begin position="1"/>
        <end position="27"/>
    </location>
</feature>
<evidence type="ECO:0000313" key="4">
    <source>
        <dbReference type="EMBL" id="KAJ0963699.1"/>
    </source>
</evidence>
<name>A0A9D5C0E4_9LILI</name>
<organism evidence="4 5">
    <name type="scientific">Dioscorea zingiberensis</name>
    <dbReference type="NCBI Taxonomy" id="325984"/>
    <lineage>
        <taxon>Eukaryota</taxon>
        <taxon>Viridiplantae</taxon>
        <taxon>Streptophyta</taxon>
        <taxon>Embryophyta</taxon>
        <taxon>Tracheophyta</taxon>
        <taxon>Spermatophyta</taxon>
        <taxon>Magnoliopsida</taxon>
        <taxon>Liliopsida</taxon>
        <taxon>Dioscoreales</taxon>
        <taxon>Dioscoreaceae</taxon>
        <taxon>Dioscorea</taxon>
    </lineage>
</organism>
<keyword evidence="1" id="KW-1133">Transmembrane helix</keyword>
<evidence type="ECO:0000259" key="3">
    <source>
        <dbReference type="Pfam" id="PF25070"/>
    </source>
</evidence>
<dbReference type="Proteomes" id="UP001085076">
    <property type="component" value="Miscellaneous, Linkage group lg09"/>
</dbReference>
<keyword evidence="1" id="KW-0812">Transmembrane</keyword>